<evidence type="ECO:0000256" key="1">
    <source>
        <dbReference type="SAM" id="MobiDB-lite"/>
    </source>
</evidence>
<protein>
    <submittedName>
        <fullName evidence="4">Uncharacterized protein</fullName>
    </submittedName>
</protein>
<proteinExistence type="predicted"/>
<dbReference type="WBParaSite" id="TREG1_66180.1">
    <property type="protein sequence ID" value="TREG1_66180.1"/>
    <property type="gene ID" value="TREG1_66180"/>
</dbReference>
<feature type="region of interest" description="Disordered" evidence="1">
    <location>
        <begin position="52"/>
        <end position="84"/>
    </location>
</feature>
<organism evidence="3 4">
    <name type="scientific">Trichobilharzia regenti</name>
    <name type="common">Nasal bird schistosome</name>
    <dbReference type="NCBI Taxonomy" id="157069"/>
    <lineage>
        <taxon>Eukaryota</taxon>
        <taxon>Metazoa</taxon>
        <taxon>Spiralia</taxon>
        <taxon>Lophotrochozoa</taxon>
        <taxon>Platyhelminthes</taxon>
        <taxon>Trematoda</taxon>
        <taxon>Digenea</taxon>
        <taxon>Strigeidida</taxon>
        <taxon>Schistosomatoidea</taxon>
        <taxon>Schistosomatidae</taxon>
        <taxon>Trichobilharzia</taxon>
    </lineage>
</organism>
<keyword evidence="2" id="KW-1133">Transmembrane helix</keyword>
<keyword evidence="2" id="KW-0812">Transmembrane</keyword>
<name>A0AA85K6U4_TRIRE</name>
<sequence length="198" mass="21155">MVFPTLITHLNVTYGSRGGAVVMAAICLHLLVTVALMPRYVIDPDSPQLAVVSDGKTTENSNSNNNNKTSKNNSSHKKAKSKEGKQLLSVMDSLNNSQDGKDESVGVKNTTLNNPVDKFFSGLDDQRDVIHSGKNIDSSMDVLSTSTVSKASSSVGSSESPNAKRLTRALLIVYIVAKAFGDVRHVSVSFIAPLFGTE</sequence>
<feature type="transmembrane region" description="Helical" evidence="2">
    <location>
        <begin position="20"/>
        <end position="42"/>
    </location>
</feature>
<dbReference type="Proteomes" id="UP000050795">
    <property type="component" value="Unassembled WGS sequence"/>
</dbReference>
<evidence type="ECO:0000313" key="4">
    <source>
        <dbReference type="WBParaSite" id="TREG1_66180.1"/>
    </source>
</evidence>
<feature type="compositionally biased region" description="Low complexity" evidence="1">
    <location>
        <begin position="60"/>
        <end position="73"/>
    </location>
</feature>
<accession>A0AA85K6U4</accession>
<evidence type="ECO:0000256" key="2">
    <source>
        <dbReference type="SAM" id="Phobius"/>
    </source>
</evidence>
<reference evidence="4" key="2">
    <citation type="submission" date="2023-11" db="UniProtKB">
        <authorList>
            <consortium name="WormBaseParasite"/>
        </authorList>
    </citation>
    <scope>IDENTIFICATION</scope>
</reference>
<keyword evidence="3" id="KW-1185">Reference proteome</keyword>
<dbReference type="AlphaFoldDB" id="A0AA85K6U4"/>
<evidence type="ECO:0000313" key="3">
    <source>
        <dbReference type="Proteomes" id="UP000050795"/>
    </source>
</evidence>
<reference evidence="3" key="1">
    <citation type="submission" date="2022-06" db="EMBL/GenBank/DDBJ databases">
        <authorList>
            <person name="Berger JAMES D."/>
            <person name="Berger JAMES D."/>
        </authorList>
    </citation>
    <scope>NUCLEOTIDE SEQUENCE [LARGE SCALE GENOMIC DNA]</scope>
</reference>
<keyword evidence="2" id="KW-0472">Membrane</keyword>